<name>A0A9W9TX69_9EURO</name>
<gene>
    <name evidence="1" type="ORF">N7468_001998</name>
</gene>
<reference evidence="1" key="1">
    <citation type="submission" date="2022-11" db="EMBL/GenBank/DDBJ databases">
        <authorList>
            <person name="Petersen C."/>
        </authorList>
    </citation>
    <scope>NUCLEOTIDE SEQUENCE</scope>
    <source>
        <strain evidence="1">IBT 19713</strain>
    </source>
</reference>
<keyword evidence="2" id="KW-1185">Reference proteome</keyword>
<organism evidence="1 2">
    <name type="scientific">Penicillium chermesinum</name>
    <dbReference type="NCBI Taxonomy" id="63820"/>
    <lineage>
        <taxon>Eukaryota</taxon>
        <taxon>Fungi</taxon>
        <taxon>Dikarya</taxon>
        <taxon>Ascomycota</taxon>
        <taxon>Pezizomycotina</taxon>
        <taxon>Eurotiomycetes</taxon>
        <taxon>Eurotiomycetidae</taxon>
        <taxon>Eurotiales</taxon>
        <taxon>Aspergillaceae</taxon>
        <taxon>Penicillium</taxon>
    </lineage>
</organism>
<dbReference type="AlphaFoldDB" id="A0A9W9TX69"/>
<evidence type="ECO:0000313" key="1">
    <source>
        <dbReference type="EMBL" id="KAJ5247015.1"/>
    </source>
</evidence>
<proteinExistence type="predicted"/>
<sequence length="74" mass="8073">MHLRIYGHEELGELGRLHYSLCAAYGAAGEGQPFLGGVPGDDQSPHRLLEAPTYLSHPLTHYISTLCPLQEEGT</sequence>
<dbReference type="EMBL" id="JAPQKS010000002">
    <property type="protein sequence ID" value="KAJ5247015.1"/>
    <property type="molecule type" value="Genomic_DNA"/>
</dbReference>
<evidence type="ECO:0000313" key="2">
    <source>
        <dbReference type="Proteomes" id="UP001150941"/>
    </source>
</evidence>
<comment type="caution">
    <text evidence="1">The sequence shown here is derived from an EMBL/GenBank/DDBJ whole genome shotgun (WGS) entry which is preliminary data.</text>
</comment>
<dbReference type="RefSeq" id="XP_058334436.1">
    <property type="nucleotide sequence ID" value="XM_058471295.1"/>
</dbReference>
<reference evidence="1" key="2">
    <citation type="journal article" date="2023" name="IMA Fungus">
        <title>Comparative genomic study of the Penicillium genus elucidates a diverse pangenome and 15 lateral gene transfer events.</title>
        <authorList>
            <person name="Petersen C."/>
            <person name="Sorensen T."/>
            <person name="Nielsen M.R."/>
            <person name="Sondergaard T.E."/>
            <person name="Sorensen J.L."/>
            <person name="Fitzpatrick D.A."/>
            <person name="Frisvad J.C."/>
            <person name="Nielsen K.L."/>
        </authorList>
    </citation>
    <scope>NUCLEOTIDE SEQUENCE</scope>
    <source>
        <strain evidence="1">IBT 19713</strain>
    </source>
</reference>
<accession>A0A9W9TX69</accession>
<dbReference type="Proteomes" id="UP001150941">
    <property type="component" value="Unassembled WGS sequence"/>
</dbReference>
<protein>
    <submittedName>
        <fullName evidence="1">Uncharacterized protein</fullName>
    </submittedName>
</protein>
<dbReference type="GeneID" id="83198598"/>